<name>A0ABZ0TDQ2_9SPHI</name>
<keyword evidence="3 6" id="KW-0812">Transmembrane</keyword>
<dbReference type="EMBL" id="CP139558">
    <property type="protein sequence ID" value="WPU91092.1"/>
    <property type="molecule type" value="Genomic_DNA"/>
</dbReference>
<gene>
    <name evidence="9" type="ORF">SNE25_17370</name>
</gene>
<dbReference type="RefSeq" id="WP_321560260.1">
    <property type="nucleotide sequence ID" value="NZ_CP139558.1"/>
</dbReference>
<feature type="transmembrane region" description="Helical" evidence="6">
    <location>
        <begin position="333"/>
        <end position="360"/>
    </location>
</feature>
<dbReference type="Pfam" id="PF12704">
    <property type="entry name" value="MacB_PCD"/>
    <property type="match status" value="2"/>
</dbReference>
<feature type="domain" description="MacB-like periplasmic core" evidence="8">
    <location>
        <begin position="438"/>
        <end position="640"/>
    </location>
</feature>
<evidence type="ECO:0000256" key="3">
    <source>
        <dbReference type="ARBA" id="ARBA00022692"/>
    </source>
</evidence>
<proteinExistence type="predicted"/>
<dbReference type="InterPro" id="IPR003838">
    <property type="entry name" value="ABC3_permease_C"/>
</dbReference>
<evidence type="ECO:0000313" key="10">
    <source>
        <dbReference type="Proteomes" id="UP001324380"/>
    </source>
</evidence>
<dbReference type="InterPro" id="IPR050250">
    <property type="entry name" value="Macrolide_Exporter_MacB"/>
</dbReference>
<feature type="transmembrane region" description="Helical" evidence="6">
    <location>
        <begin position="725"/>
        <end position="745"/>
    </location>
</feature>
<dbReference type="PANTHER" id="PTHR30572">
    <property type="entry name" value="MEMBRANE COMPONENT OF TRANSPORTER-RELATED"/>
    <property type="match status" value="1"/>
</dbReference>
<feature type="domain" description="ABC3 transporter permease C-terminal" evidence="7">
    <location>
        <begin position="292"/>
        <end position="394"/>
    </location>
</feature>
<feature type="domain" description="MacB-like periplasmic core" evidence="8">
    <location>
        <begin position="20"/>
        <end position="244"/>
    </location>
</feature>
<dbReference type="InterPro" id="IPR025857">
    <property type="entry name" value="MacB_PCD"/>
</dbReference>
<keyword evidence="5 6" id="KW-0472">Membrane</keyword>
<evidence type="ECO:0000313" key="9">
    <source>
        <dbReference type="EMBL" id="WPU91092.1"/>
    </source>
</evidence>
<dbReference type="Proteomes" id="UP001324380">
    <property type="component" value="Chromosome"/>
</dbReference>
<sequence length="796" mass="88858">MIRNYLKIAWRNIINNKVYSAINILGLAAGMAVALLIGLWVVNEYSYDLFFPNYKQLYRVELNFTSQHDGEHTQTALSIPLADVLRKDIPEIKRVAETDWVGWQWHSLMVGDKKLYLGGGATAPDFLKMFQYPFIQGNNRAAFTDPYSIILTAATAKALFGNADPMNKMVRIDNQQNLKVTGVLKDIPKNATLQFSYLTPFSFKEQTETWMKNARTTWTNNSFNAFVELQPGISLEQVAPKIKNLVYAHSPQMRPAKPVVILHPLKDWHLYSDFKNGKPVGGFIDYVRMFSIIGILVLLIACINFMNLSTARSERRAREVGVRKAIGSQRSNLIAQFLAESVLITFIAFFFSILFVQLALPSFNTLVEGSIRIPYGNPVFWSVMICYVLITGLLAGSRPAFYLSAFNPVKVLKGAIKEGKGAALPRKVLVVAQFSCSIALIISTIIVYQQIQHAKSRPTGYNADRLMMSDMSSDLNNKYDALKNDLLASGMVESVAAASSPITNIYSHMSLDKWPGKNAGDEGVNIAAIFVSDNYFKTLGMQLKEGRDFTNSWTADSTTVILNETAVKRIGLKNPINQLITWNGNTTPVRIVGVVKDALMESPFTPISPTIFSHGHQANNIMYRLSPNVNTHDAIAKLTKIFDSYNPAYPYIYQFVDEEYNHKFNLEMLVGKLAGVFAGLAILISCLGLFGLAAYVAEQRTKEIGIRKVLGASVTQVWLLLSKDFILLVTISCGIASPVAFYFLQNWLQKYDYRITIGPWVFIISALVAMVITLFTISFQAIKAALTNPVKSLRSE</sequence>
<feature type="transmembrane region" description="Helical" evidence="6">
    <location>
        <begin position="673"/>
        <end position="697"/>
    </location>
</feature>
<feature type="transmembrane region" description="Helical" evidence="6">
    <location>
        <begin position="286"/>
        <end position="308"/>
    </location>
</feature>
<evidence type="ECO:0000256" key="4">
    <source>
        <dbReference type="ARBA" id="ARBA00022989"/>
    </source>
</evidence>
<keyword evidence="4 6" id="KW-1133">Transmembrane helix</keyword>
<evidence type="ECO:0000256" key="2">
    <source>
        <dbReference type="ARBA" id="ARBA00022475"/>
    </source>
</evidence>
<protein>
    <submittedName>
        <fullName evidence="9">ABC transporter permease</fullName>
    </submittedName>
</protein>
<evidence type="ECO:0000256" key="5">
    <source>
        <dbReference type="ARBA" id="ARBA00023136"/>
    </source>
</evidence>
<evidence type="ECO:0000259" key="7">
    <source>
        <dbReference type="Pfam" id="PF02687"/>
    </source>
</evidence>
<keyword evidence="2" id="KW-1003">Cell membrane</keyword>
<evidence type="ECO:0000259" key="8">
    <source>
        <dbReference type="Pfam" id="PF12704"/>
    </source>
</evidence>
<dbReference type="Pfam" id="PF02687">
    <property type="entry name" value="FtsX"/>
    <property type="match status" value="2"/>
</dbReference>
<feature type="transmembrane region" description="Helical" evidence="6">
    <location>
        <begin position="757"/>
        <end position="782"/>
    </location>
</feature>
<feature type="transmembrane region" description="Helical" evidence="6">
    <location>
        <begin position="380"/>
        <end position="407"/>
    </location>
</feature>
<comment type="subcellular location">
    <subcellularLocation>
        <location evidence="1">Cell membrane</location>
        <topology evidence="1">Multi-pass membrane protein</topology>
    </subcellularLocation>
</comment>
<evidence type="ECO:0000256" key="6">
    <source>
        <dbReference type="SAM" id="Phobius"/>
    </source>
</evidence>
<feature type="transmembrane region" description="Helical" evidence="6">
    <location>
        <begin position="428"/>
        <end position="448"/>
    </location>
</feature>
<evidence type="ECO:0000256" key="1">
    <source>
        <dbReference type="ARBA" id="ARBA00004651"/>
    </source>
</evidence>
<organism evidence="9 10">
    <name type="scientific">Mucilaginibacter sabulilitoris</name>
    <dbReference type="NCBI Taxonomy" id="1173583"/>
    <lineage>
        <taxon>Bacteria</taxon>
        <taxon>Pseudomonadati</taxon>
        <taxon>Bacteroidota</taxon>
        <taxon>Sphingobacteriia</taxon>
        <taxon>Sphingobacteriales</taxon>
        <taxon>Sphingobacteriaceae</taxon>
        <taxon>Mucilaginibacter</taxon>
    </lineage>
</organism>
<reference evidence="9 10" key="1">
    <citation type="submission" date="2023-11" db="EMBL/GenBank/DDBJ databases">
        <title>Analysis of the Genomes of Mucilaginibacter gossypii cycad 4 and M. sabulilitoris SNA2: microbes with the potential for plant growth promotion.</title>
        <authorList>
            <person name="Hirsch A.M."/>
            <person name="Humm E."/>
            <person name="Rubbi M."/>
            <person name="Del Vecchio G."/>
            <person name="Ha S.M."/>
            <person name="Pellegrini M."/>
            <person name="Gunsalus R.P."/>
        </authorList>
    </citation>
    <scope>NUCLEOTIDE SEQUENCE [LARGE SCALE GENOMIC DNA]</scope>
    <source>
        <strain evidence="9 10">SNA2</strain>
    </source>
</reference>
<keyword evidence="10" id="KW-1185">Reference proteome</keyword>
<feature type="transmembrane region" description="Helical" evidence="6">
    <location>
        <begin position="21"/>
        <end position="42"/>
    </location>
</feature>
<dbReference type="PANTHER" id="PTHR30572:SF18">
    <property type="entry name" value="ABC-TYPE MACROLIDE FAMILY EXPORT SYSTEM PERMEASE COMPONENT 2"/>
    <property type="match status" value="1"/>
</dbReference>
<feature type="domain" description="ABC3 transporter permease C-terminal" evidence="7">
    <location>
        <begin position="676"/>
        <end position="788"/>
    </location>
</feature>
<accession>A0ABZ0TDQ2</accession>